<dbReference type="Proteomes" id="UP000003844">
    <property type="component" value="Unassembled WGS sequence"/>
</dbReference>
<evidence type="ECO:0000313" key="3">
    <source>
        <dbReference type="EMBL" id="EHQ03037.1"/>
    </source>
</evidence>
<dbReference type="InterPro" id="IPR032710">
    <property type="entry name" value="NTF2-like_dom_sf"/>
</dbReference>
<dbReference type="HOGENOM" id="CLU_119548_1_0_10"/>
<gene>
    <name evidence="3" type="ORF">Gilli_2411</name>
</gene>
<dbReference type="eggNOG" id="COG4319">
    <property type="taxonomic scope" value="Bacteria"/>
</dbReference>
<dbReference type="STRING" id="865937.Gilli_2411"/>
<evidence type="ECO:0000256" key="1">
    <source>
        <dbReference type="SAM" id="SignalP"/>
    </source>
</evidence>
<dbReference type="SUPFAM" id="SSF54427">
    <property type="entry name" value="NTF2-like"/>
    <property type="match status" value="1"/>
</dbReference>
<proteinExistence type="predicted"/>
<dbReference type="PROSITE" id="PS51257">
    <property type="entry name" value="PROKAR_LIPOPROTEIN"/>
    <property type="match status" value="1"/>
</dbReference>
<organism evidence="3 4">
    <name type="scientific">Gillisia limnaea (strain DSM 15749 / LMG 21470 / R-8282)</name>
    <dbReference type="NCBI Taxonomy" id="865937"/>
    <lineage>
        <taxon>Bacteria</taxon>
        <taxon>Pseudomonadati</taxon>
        <taxon>Bacteroidota</taxon>
        <taxon>Flavobacteriia</taxon>
        <taxon>Flavobacteriales</taxon>
        <taxon>Flavobacteriaceae</taxon>
        <taxon>Gillisia</taxon>
    </lineage>
</organism>
<protein>
    <recommendedName>
        <fullName evidence="2">SnoaL-like domain-containing protein</fullName>
    </recommendedName>
</protein>
<reference evidence="4" key="1">
    <citation type="journal article" date="2012" name="Stand. Genomic Sci.">
        <title>Genome sequence of the Antarctic rhodopsins-containing flavobacterium Gillisia limnaea type strain (R-8282(T)).</title>
        <authorList>
            <person name="Riedel T."/>
            <person name="Held B."/>
            <person name="Nolan M."/>
            <person name="Lucas S."/>
            <person name="Lapidus A."/>
            <person name="Tice H."/>
            <person name="Del Rio T.G."/>
            <person name="Cheng J.F."/>
            <person name="Han C."/>
            <person name="Tapia R."/>
            <person name="Goodwin L.A."/>
            <person name="Pitluck S."/>
            <person name="Liolios K."/>
            <person name="Mavromatis K."/>
            <person name="Pagani I."/>
            <person name="Ivanova N."/>
            <person name="Mikhailova N."/>
            <person name="Pati A."/>
            <person name="Chen A."/>
            <person name="Palaniappan K."/>
            <person name="Land M."/>
            <person name="Rohde M."/>
            <person name="Tindall B.J."/>
            <person name="Detter J.C."/>
            <person name="Goker M."/>
            <person name="Bristow J."/>
            <person name="Eisen J.A."/>
            <person name="Markowitz V."/>
            <person name="Hugenholtz P."/>
            <person name="Kyrpides N.C."/>
            <person name="Klenk H.P."/>
            <person name="Woyke T."/>
        </authorList>
    </citation>
    <scope>NUCLEOTIDE SEQUENCE [LARGE SCALE GENOMIC DNA]</scope>
    <source>
        <strain evidence="4">DSM 15749 / LMG 21470 / R-8282</strain>
    </source>
</reference>
<feature type="signal peptide" evidence="1">
    <location>
        <begin position="1"/>
        <end position="17"/>
    </location>
</feature>
<dbReference type="OrthoDB" id="271716at2"/>
<keyword evidence="1" id="KW-0732">Signal</keyword>
<feature type="chain" id="PRO_5003559566" description="SnoaL-like domain-containing protein" evidence="1">
    <location>
        <begin position="18"/>
        <end position="182"/>
    </location>
</feature>
<dbReference type="AlphaFoldDB" id="H2BWQ9"/>
<feature type="domain" description="SnoaL-like" evidence="2">
    <location>
        <begin position="41"/>
        <end position="154"/>
    </location>
</feature>
<sequence length="182" mass="20635">MKKFALLLLLASVSACTFSSKTTTIETAEEKPSQEILEKQITATLENWHAAAANANFEDYFTLMAEDGVFIGTDATENWQNTAFREFSKPYFDNGKAWNFTTLERNIYISQNGQTAWFDELLNTQMGICRGSGVLEKVKDHWKIKHYVLSIAIPNESVSEVTATKKQIDSLLIIQLQKKNKK</sequence>
<dbReference type="Pfam" id="PF13474">
    <property type="entry name" value="SnoaL_3"/>
    <property type="match status" value="1"/>
</dbReference>
<evidence type="ECO:0000313" key="4">
    <source>
        <dbReference type="Proteomes" id="UP000003844"/>
    </source>
</evidence>
<evidence type="ECO:0000259" key="2">
    <source>
        <dbReference type="Pfam" id="PF13474"/>
    </source>
</evidence>
<dbReference type="Gene3D" id="3.10.450.50">
    <property type="match status" value="1"/>
</dbReference>
<name>H2BWQ9_GILLR</name>
<accession>H2BWQ9</accession>
<dbReference type="EMBL" id="JH594606">
    <property type="protein sequence ID" value="EHQ03037.1"/>
    <property type="molecule type" value="Genomic_DNA"/>
</dbReference>
<dbReference type="RefSeq" id="WP_006989345.1">
    <property type="nucleotide sequence ID" value="NZ_JH594606.1"/>
</dbReference>
<dbReference type="InterPro" id="IPR037401">
    <property type="entry name" value="SnoaL-like"/>
</dbReference>
<keyword evidence="4" id="KW-1185">Reference proteome</keyword>